<dbReference type="Proteomes" id="UP000005711">
    <property type="component" value="Unassembled WGS sequence"/>
</dbReference>
<keyword evidence="3" id="KW-0732">Signal</keyword>
<dbReference type="InterPro" id="IPR038404">
    <property type="entry name" value="TRAP_DctP_sf"/>
</dbReference>
<accession>D1VU60</accession>
<proteinExistence type="inferred from homology"/>
<dbReference type="CDD" id="cd13678">
    <property type="entry name" value="PBP2_TRAP_DctP10"/>
    <property type="match status" value="1"/>
</dbReference>
<dbReference type="PANTHER" id="PTHR33376">
    <property type="match status" value="1"/>
</dbReference>
<dbReference type="EMBL" id="ADDO01000055">
    <property type="protein sequence ID" value="EFA89894.1"/>
    <property type="molecule type" value="Genomic_DNA"/>
</dbReference>
<dbReference type="eggNOG" id="COG1638">
    <property type="taxonomic scope" value="Bacteria"/>
</dbReference>
<comment type="similarity">
    <text evidence="1">Belongs to the bacterial solute-binding protein 7 family.</text>
</comment>
<dbReference type="InterPro" id="IPR018389">
    <property type="entry name" value="DctP_fam"/>
</dbReference>
<dbReference type="GO" id="GO:0055085">
    <property type="term" value="P:transmembrane transport"/>
    <property type="evidence" value="ECO:0007669"/>
    <property type="project" value="InterPro"/>
</dbReference>
<dbReference type="RefSeq" id="WP_004825237.1">
    <property type="nucleotide sequence ID" value="NZ_ADDO01000055.1"/>
</dbReference>
<evidence type="ECO:0000313" key="5">
    <source>
        <dbReference type="Proteomes" id="UP000005711"/>
    </source>
</evidence>
<organism evidence="4 5">
    <name type="scientific">Peptoniphilus lacrimalis 315-B</name>
    <dbReference type="NCBI Taxonomy" id="596330"/>
    <lineage>
        <taxon>Bacteria</taxon>
        <taxon>Bacillati</taxon>
        <taxon>Bacillota</taxon>
        <taxon>Tissierellia</taxon>
        <taxon>Tissierellales</taxon>
        <taxon>Peptoniphilaceae</taxon>
        <taxon>Peptoniphilus</taxon>
    </lineage>
</organism>
<evidence type="ECO:0000256" key="1">
    <source>
        <dbReference type="ARBA" id="ARBA00009023"/>
    </source>
</evidence>
<dbReference type="Gene3D" id="3.40.190.170">
    <property type="entry name" value="Bacterial extracellular solute-binding protein, family 7"/>
    <property type="match status" value="1"/>
</dbReference>
<sequence length="343" mass="37742">MKKNILIISMLFLAIGLIGCNKESSSAEGKSSSGDTITLKLSSAANENSTWQQGALKFSEIINDKTSGKYKIEIYTMDQLSAGNQASGIEMLQTGVTDVHMQDALVWSSVSPKAIVPALPWLLPSYEDVDKYMNGKGGEAIMEALSESGVTPLAIGESGYRQIVNMKRAIASPEDMVGLKIRVPGSNTHVSLMKLLGADPVTMSSTEVYTATQQGTIDGSENTVDLLLSQKTLEVSKYLTMWNYSYDPIYFCVSNKLWNTLNDEEKTIFKEAAVEAMQLQKDLSRKGAEKAIETIKNEYKDLEIIDKLTPDQLAAFKEKSKPIYDNGAKEFGKDLIEAFGYKY</sequence>
<dbReference type="Pfam" id="PF03480">
    <property type="entry name" value="DctP"/>
    <property type="match status" value="1"/>
</dbReference>
<keyword evidence="4" id="KW-0675">Receptor</keyword>
<keyword evidence="5" id="KW-1185">Reference proteome</keyword>
<dbReference type="NCBIfam" id="NF037995">
    <property type="entry name" value="TRAP_S1"/>
    <property type="match status" value="1"/>
</dbReference>
<dbReference type="GO" id="GO:0030288">
    <property type="term" value="C:outer membrane-bounded periplasmic space"/>
    <property type="evidence" value="ECO:0007669"/>
    <property type="project" value="InterPro"/>
</dbReference>
<dbReference type="NCBIfam" id="TIGR00787">
    <property type="entry name" value="dctP"/>
    <property type="match status" value="1"/>
</dbReference>
<dbReference type="PROSITE" id="PS51257">
    <property type="entry name" value="PROKAR_LIPOPROTEIN"/>
    <property type="match status" value="1"/>
</dbReference>
<keyword evidence="2" id="KW-0813">Transport</keyword>
<evidence type="ECO:0000313" key="4">
    <source>
        <dbReference type="EMBL" id="EFA89894.1"/>
    </source>
</evidence>
<protein>
    <submittedName>
        <fullName evidence="4">TRAP transporter solute receptor, DctP family</fullName>
    </submittedName>
</protein>
<evidence type="ECO:0000256" key="2">
    <source>
        <dbReference type="ARBA" id="ARBA00022448"/>
    </source>
</evidence>
<comment type="caution">
    <text evidence="4">The sequence shown here is derived from an EMBL/GenBank/DDBJ whole genome shotgun (WGS) entry which is preliminary data.</text>
</comment>
<dbReference type="PIRSF" id="PIRSF006470">
    <property type="entry name" value="DctB"/>
    <property type="match status" value="1"/>
</dbReference>
<evidence type="ECO:0000256" key="3">
    <source>
        <dbReference type="ARBA" id="ARBA00022729"/>
    </source>
</evidence>
<dbReference type="PANTHER" id="PTHR33376:SF7">
    <property type="entry name" value="C4-DICARBOXYLATE-BINDING PROTEIN DCTB"/>
    <property type="match status" value="1"/>
</dbReference>
<gene>
    <name evidence="4" type="ORF">HMPREF0628_1103</name>
</gene>
<reference evidence="4 5" key="1">
    <citation type="submission" date="2009-12" db="EMBL/GenBank/DDBJ databases">
        <title>Genome Sequence of Peptoniphilus lacrimalis 315-B.</title>
        <authorList>
            <person name="Durkin A.S."/>
            <person name="Madupu R."/>
            <person name="Torralba M."/>
            <person name="Methe B."/>
            <person name="Sutton G."/>
            <person name="Strausberg R.L."/>
            <person name="Nelson K.E."/>
        </authorList>
    </citation>
    <scope>NUCLEOTIDE SEQUENCE [LARGE SCALE GENOMIC DNA]</scope>
    <source>
        <strain evidence="4 5">315-B</strain>
    </source>
</reference>
<name>D1VU60_9FIRM</name>
<dbReference type="AlphaFoldDB" id="D1VU60"/>
<dbReference type="InterPro" id="IPR004682">
    <property type="entry name" value="TRAP_DctP"/>
</dbReference>